<dbReference type="InterPro" id="IPR045864">
    <property type="entry name" value="aa-tRNA-synth_II/BPL/LPL"/>
</dbReference>
<dbReference type="EMBL" id="JASFZW010000002">
    <property type="protein sequence ID" value="KAK2079936.1"/>
    <property type="molecule type" value="Genomic_DNA"/>
</dbReference>
<comment type="caution">
    <text evidence="10">The sequence shown here is derived from an EMBL/GenBank/DDBJ whole genome shotgun (WGS) entry which is preliminary data.</text>
</comment>
<dbReference type="CDD" id="cd16444">
    <property type="entry name" value="LipB"/>
    <property type="match status" value="1"/>
</dbReference>
<dbReference type="NCBIfam" id="TIGR00214">
    <property type="entry name" value="lipB"/>
    <property type="match status" value="1"/>
</dbReference>
<dbReference type="NCBIfam" id="NF010925">
    <property type="entry name" value="PRK14345.1"/>
    <property type="match status" value="1"/>
</dbReference>
<name>A0AAD9MNZ3_PROWI</name>
<evidence type="ECO:0000256" key="4">
    <source>
        <dbReference type="ARBA" id="ARBA00022679"/>
    </source>
</evidence>
<accession>A0AAD9MNZ3</accession>
<dbReference type="GO" id="GO:0033819">
    <property type="term" value="F:lipoyl(octanoyl) transferase activity"/>
    <property type="evidence" value="ECO:0007669"/>
    <property type="project" value="UniProtKB-EC"/>
</dbReference>
<feature type="binding site" evidence="7">
    <location>
        <begin position="84"/>
        <end position="91"/>
    </location>
    <ligand>
        <name>substrate</name>
    </ligand>
</feature>
<dbReference type="InterPro" id="IPR004143">
    <property type="entry name" value="BPL_LPL_catalytic"/>
</dbReference>
<dbReference type="PANTHER" id="PTHR10993">
    <property type="entry name" value="OCTANOYLTRANSFERASE"/>
    <property type="match status" value="1"/>
</dbReference>
<evidence type="ECO:0000313" key="10">
    <source>
        <dbReference type="EMBL" id="KAK2079936.1"/>
    </source>
</evidence>
<keyword evidence="4" id="KW-0808">Transferase</keyword>
<dbReference type="InterPro" id="IPR020605">
    <property type="entry name" value="Octanoyltransferase_CS"/>
</dbReference>
<evidence type="ECO:0000256" key="2">
    <source>
        <dbReference type="ARBA" id="ARBA00007907"/>
    </source>
</evidence>
<feature type="active site" description="Acyl-thioester intermediate" evidence="6">
    <location>
        <position position="183"/>
    </location>
</feature>
<organism evidence="10 11">
    <name type="scientific">Prototheca wickerhamii</name>
    <dbReference type="NCBI Taxonomy" id="3111"/>
    <lineage>
        <taxon>Eukaryota</taxon>
        <taxon>Viridiplantae</taxon>
        <taxon>Chlorophyta</taxon>
        <taxon>core chlorophytes</taxon>
        <taxon>Trebouxiophyceae</taxon>
        <taxon>Chlorellales</taxon>
        <taxon>Chlorellaceae</taxon>
        <taxon>Prototheca</taxon>
    </lineage>
</organism>
<dbReference type="PANTHER" id="PTHR10993:SF15">
    <property type="entry name" value="OCTANOYLTRANSFERASE LIP2, MITOCHONDRIAL"/>
    <property type="match status" value="1"/>
</dbReference>
<comment type="similarity">
    <text evidence="2">Belongs to the LipB family.</text>
</comment>
<reference evidence="10" key="1">
    <citation type="submission" date="2021-01" db="EMBL/GenBank/DDBJ databases">
        <authorList>
            <person name="Eckstrom K.M.E."/>
        </authorList>
    </citation>
    <scope>NUCLEOTIDE SEQUENCE</scope>
    <source>
        <strain evidence="10">UVCC 0001</strain>
    </source>
</reference>
<evidence type="ECO:0000256" key="8">
    <source>
        <dbReference type="PIRSR" id="PIRSR016262-3"/>
    </source>
</evidence>
<dbReference type="Pfam" id="PF21948">
    <property type="entry name" value="LplA-B_cat"/>
    <property type="match status" value="1"/>
</dbReference>
<evidence type="ECO:0000256" key="3">
    <source>
        <dbReference type="ARBA" id="ARBA00012334"/>
    </source>
</evidence>
<dbReference type="InterPro" id="IPR000544">
    <property type="entry name" value="Octanoyltransferase"/>
</dbReference>
<keyword evidence="11" id="KW-1185">Reference proteome</keyword>
<dbReference type="PIRSF" id="PIRSF016262">
    <property type="entry name" value="LPLase"/>
    <property type="match status" value="1"/>
</dbReference>
<keyword evidence="5" id="KW-0012">Acyltransferase</keyword>
<dbReference type="Proteomes" id="UP001255856">
    <property type="component" value="Unassembled WGS sequence"/>
</dbReference>
<evidence type="ECO:0000256" key="5">
    <source>
        <dbReference type="ARBA" id="ARBA00023315"/>
    </source>
</evidence>
<dbReference type="AlphaFoldDB" id="A0AAD9MNZ3"/>
<comment type="pathway">
    <text evidence="1">Protein modification; protein lipoylation via endogenous pathway; protein N(6)-(lipoyl)lysine from octanoyl-[acyl-carrier-protein]: step 1/2.</text>
</comment>
<feature type="binding site" evidence="7">
    <location>
        <begin position="152"/>
        <end position="154"/>
    </location>
    <ligand>
        <name>substrate</name>
    </ligand>
</feature>
<evidence type="ECO:0000256" key="7">
    <source>
        <dbReference type="PIRSR" id="PIRSR016262-2"/>
    </source>
</evidence>
<sequence>MASLTTPRVLQVRSLFGALIPYSRGLELQEALAEAVKRHLLPDQLLLLQHDKVYTRGKRGSEGDFHASPQQLRDWGIAVHDSPRGGETTYHGPGQLIAYPIVNLRAASLGARAYVERLEDTLIDTLGYYGIEAKGRIPGATGVWVGDRKIAAIGVRISNGVASHGIALNVSTDLSWFKHIIPCGAPDKGVTSVRDQVGGAETPEMVAPIFAKCFAARFGYDAFSPYMS</sequence>
<dbReference type="Gene3D" id="3.30.930.10">
    <property type="entry name" value="Bira Bifunctional Protein, Domain 2"/>
    <property type="match status" value="1"/>
</dbReference>
<evidence type="ECO:0000259" key="9">
    <source>
        <dbReference type="PROSITE" id="PS51733"/>
    </source>
</evidence>
<feature type="site" description="Lowers pKa of active site Cys" evidence="8">
    <location>
        <position position="149"/>
    </location>
</feature>
<dbReference type="EC" id="2.3.1.181" evidence="3"/>
<dbReference type="GO" id="GO:0009249">
    <property type="term" value="P:protein lipoylation"/>
    <property type="evidence" value="ECO:0007669"/>
    <property type="project" value="InterPro"/>
</dbReference>
<dbReference type="PROSITE" id="PS01313">
    <property type="entry name" value="LIPB"/>
    <property type="match status" value="1"/>
</dbReference>
<protein>
    <recommendedName>
        <fullName evidence="3">lipoyl(octanoyl) transferase</fullName>
        <ecNumber evidence="3">2.3.1.181</ecNumber>
    </recommendedName>
</protein>
<gene>
    <name evidence="10" type="ORF">QBZ16_002331</name>
</gene>
<evidence type="ECO:0000313" key="11">
    <source>
        <dbReference type="Proteomes" id="UP001255856"/>
    </source>
</evidence>
<proteinExistence type="inferred from homology"/>
<dbReference type="HAMAP" id="MF_00013">
    <property type="entry name" value="LipB"/>
    <property type="match status" value="1"/>
</dbReference>
<dbReference type="SUPFAM" id="SSF55681">
    <property type="entry name" value="Class II aaRS and biotin synthetases"/>
    <property type="match status" value="1"/>
</dbReference>
<feature type="domain" description="BPL/LPL catalytic" evidence="9">
    <location>
        <begin position="39"/>
        <end position="222"/>
    </location>
</feature>
<evidence type="ECO:0000256" key="6">
    <source>
        <dbReference type="PIRSR" id="PIRSR016262-1"/>
    </source>
</evidence>
<dbReference type="PROSITE" id="PS51733">
    <property type="entry name" value="BPL_LPL_CATALYTIC"/>
    <property type="match status" value="1"/>
</dbReference>
<evidence type="ECO:0000256" key="1">
    <source>
        <dbReference type="ARBA" id="ARBA00004821"/>
    </source>
</evidence>
<feature type="binding site" evidence="7">
    <location>
        <begin position="165"/>
        <end position="167"/>
    </location>
    <ligand>
        <name>substrate</name>
    </ligand>
</feature>